<dbReference type="InterPro" id="IPR027417">
    <property type="entry name" value="P-loop_NTPase"/>
</dbReference>
<evidence type="ECO:0000256" key="8">
    <source>
        <dbReference type="ARBA" id="ARBA00023004"/>
    </source>
</evidence>
<dbReference type="InterPro" id="IPR051535">
    <property type="entry name" value="Siderophore_ABC-ATPase"/>
</dbReference>
<dbReference type="EMBL" id="FQXE01000003">
    <property type="protein sequence ID" value="SHH34957.1"/>
    <property type="molecule type" value="Genomic_DNA"/>
</dbReference>
<evidence type="ECO:0000256" key="5">
    <source>
        <dbReference type="ARBA" id="ARBA00022496"/>
    </source>
</evidence>
<evidence type="ECO:0000256" key="1">
    <source>
        <dbReference type="ARBA" id="ARBA00004202"/>
    </source>
</evidence>
<dbReference type="InterPro" id="IPR003439">
    <property type="entry name" value="ABC_transporter-like_ATP-bd"/>
</dbReference>
<evidence type="ECO:0000259" key="11">
    <source>
        <dbReference type="PROSITE" id="PS50893"/>
    </source>
</evidence>
<evidence type="ECO:0000256" key="2">
    <source>
        <dbReference type="ARBA" id="ARBA00005417"/>
    </source>
</evidence>
<dbReference type="InterPro" id="IPR017871">
    <property type="entry name" value="ABC_transporter-like_CS"/>
</dbReference>
<dbReference type="InterPro" id="IPR003593">
    <property type="entry name" value="AAA+_ATPase"/>
</dbReference>
<dbReference type="Pfam" id="PF00005">
    <property type="entry name" value="ABC_tran"/>
    <property type="match status" value="1"/>
</dbReference>
<dbReference type="OrthoDB" id="5296765at2"/>
<keyword evidence="8" id="KW-0408">Iron</keyword>
<dbReference type="PROSITE" id="PS00211">
    <property type="entry name" value="ABC_TRANSPORTER_1"/>
    <property type="match status" value="1"/>
</dbReference>
<name>A0A1M5S8L0_9BURK</name>
<keyword evidence="10" id="KW-0472">Membrane</keyword>
<accession>A0A1M5S8L0</accession>
<evidence type="ECO:0000313" key="12">
    <source>
        <dbReference type="EMBL" id="SHH34957.1"/>
    </source>
</evidence>
<feature type="domain" description="ABC transporter" evidence="11">
    <location>
        <begin position="2"/>
        <end position="238"/>
    </location>
</feature>
<dbReference type="CDD" id="cd03214">
    <property type="entry name" value="ABC_Iron-Siderophores_B12_Hemin"/>
    <property type="match status" value="1"/>
</dbReference>
<keyword evidence="5" id="KW-0410">Iron transport</keyword>
<dbReference type="GO" id="GO:0016887">
    <property type="term" value="F:ATP hydrolysis activity"/>
    <property type="evidence" value="ECO:0007669"/>
    <property type="project" value="InterPro"/>
</dbReference>
<dbReference type="GO" id="GO:0006826">
    <property type="term" value="P:iron ion transport"/>
    <property type="evidence" value="ECO:0007669"/>
    <property type="project" value="UniProtKB-KW"/>
</dbReference>
<dbReference type="SUPFAM" id="SSF52540">
    <property type="entry name" value="P-loop containing nucleoside triphosphate hydrolases"/>
    <property type="match status" value="1"/>
</dbReference>
<dbReference type="SMART" id="SM00382">
    <property type="entry name" value="AAA"/>
    <property type="match status" value="1"/>
</dbReference>
<dbReference type="Gene3D" id="3.40.50.300">
    <property type="entry name" value="P-loop containing nucleotide triphosphate hydrolases"/>
    <property type="match status" value="1"/>
</dbReference>
<evidence type="ECO:0000256" key="7">
    <source>
        <dbReference type="ARBA" id="ARBA00022840"/>
    </source>
</evidence>
<keyword evidence="9" id="KW-0406">Ion transport</keyword>
<dbReference type="GO" id="GO:0005886">
    <property type="term" value="C:plasma membrane"/>
    <property type="evidence" value="ECO:0007669"/>
    <property type="project" value="UniProtKB-SubCell"/>
</dbReference>
<dbReference type="STRING" id="658167.SAMN04488135_10314"/>
<reference evidence="12 13" key="1">
    <citation type="submission" date="2016-11" db="EMBL/GenBank/DDBJ databases">
        <authorList>
            <person name="Jaros S."/>
            <person name="Januszkiewicz K."/>
            <person name="Wedrychowicz H."/>
        </authorList>
    </citation>
    <scope>NUCLEOTIDE SEQUENCE [LARGE SCALE GENOMIC DNA]</scope>
    <source>
        <strain evidence="12 13">CGMCC 1.10190</strain>
    </source>
</reference>
<dbReference type="PANTHER" id="PTHR42771">
    <property type="entry name" value="IRON(3+)-HYDROXAMATE IMPORT ATP-BINDING PROTEIN FHUC"/>
    <property type="match status" value="1"/>
</dbReference>
<evidence type="ECO:0000313" key="13">
    <source>
        <dbReference type="Proteomes" id="UP000184226"/>
    </source>
</evidence>
<evidence type="ECO:0000256" key="6">
    <source>
        <dbReference type="ARBA" id="ARBA00022741"/>
    </source>
</evidence>
<keyword evidence="3" id="KW-0813">Transport</keyword>
<gene>
    <name evidence="12" type="ORF">SAMN04488135_10314</name>
</gene>
<proteinExistence type="inferred from homology"/>
<comment type="subcellular location">
    <subcellularLocation>
        <location evidence="1">Cell membrane</location>
        <topology evidence="1">Peripheral membrane protein</topology>
    </subcellularLocation>
</comment>
<keyword evidence="4" id="KW-1003">Cell membrane</keyword>
<comment type="similarity">
    <text evidence="2">Belongs to the ABC transporter superfamily.</text>
</comment>
<keyword evidence="6" id="KW-0547">Nucleotide-binding</keyword>
<dbReference type="AlphaFoldDB" id="A0A1M5S8L0"/>
<evidence type="ECO:0000256" key="3">
    <source>
        <dbReference type="ARBA" id="ARBA00022448"/>
    </source>
</evidence>
<evidence type="ECO:0000256" key="4">
    <source>
        <dbReference type="ARBA" id="ARBA00022475"/>
    </source>
</evidence>
<sequence>MFELDALSFTVSGRPLLKPLSLDIPAGKVVGLIGHNGSGKSTLIKILARQQAATGGQASLDGKALASWSDRDFARRVAYLPQQLPPVEGLTVRELVGYGRYPWHGALGRFGDEDHAAIARAMKRADVDQYADRWVDSLSGGERQRVWLAMLLAQDSRYLLLDEPTSALDIAHQVDVLALVRTLSRDLGLGVLVVLHDINMAARYCDHLVALHSGELLAQGSPAELLRSDTLESIYGIPMGVIAHPQDGSALSYVR</sequence>
<keyword evidence="13" id="KW-1185">Reference proteome</keyword>
<dbReference type="GO" id="GO:0005524">
    <property type="term" value="F:ATP binding"/>
    <property type="evidence" value="ECO:0007669"/>
    <property type="project" value="UniProtKB-KW"/>
</dbReference>
<protein>
    <submittedName>
        <fullName evidence="12">Iron complex transport system ATP-binding protein</fullName>
    </submittedName>
</protein>
<evidence type="ECO:0000256" key="9">
    <source>
        <dbReference type="ARBA" id="ARBA00023065"/>
    </source>
</evidence>
<organism evidence="12 13">
    <name type="scientific">Pollutimonas bauzanensis</name>
    <dbReference type="NCBI Taxonomy" id="658167"/>
    <lineage>
        <taxon>Bacteria</taxon>
        <taxon>Pseudomonadati</taxon>
        <taxon>Pseudomonadota</taxon>
        <taxon>Betaproteobacteria</taxon>
        <taxon>Burkholderiales</taxon>
        <taxon>Alcaligenaceae</taxon>
        <taxon>Pollutimonas</taxon>
    </lineage>
</organism>
<dbReference type="Proteomes" id="UP000184226">
    <property type="component" value="Unassembled WGS sequence"/>
</dbReference>
<dbReference type="PANTHER" id="PTHR42771:SF2">
    <property type="entry name" value="IRON(3+)-HYDROXAMATE IMPORT ATP-BINDING PROTEIN FHUC"/>
    <property type="match status" value="1"/>
</dbReference>
<evidence type="ECO:0000256" key="10">
    <source>
        <dbReference type="ARBA" id="ARBA00023136"/>
    </source>
</evidence>
<dbReference type="PROSITE" id="PS50893">
    <property type="entry name" value="ABC_TRANSPORTER_2"/>
    <property type="match status" value="1"/>
</dbReference>
<keyword evidence="7 12" id="KW-0067">ATP-binding</keyword>
<dbReference type="FunFam" id="3.40.50.300:FF:000134">
    <property type="entry name" value="Iron-enterobactin ABC transporter ATP-binding protein"/>
    <property type="match status" value="1"/>
</dbReference>